<feature type="region of interest" description="Disordered" evidence="1">
    <location>
        <begin position="1"/>
        <end position="22"/>
    </location>
</feature>
<sequence length="94" mass="10730">MLSHGRIRRVMAAEGPGAETEVDDPSRLAAWLAAEDLLQLVERGRHRIRECANGHCILHFFDTSQNGRRRWCSMAVCGNRAKVSRHYERTKRTG</sequence>
<feature type="domain" description="Zinc finger CGNR" evidence="2">
    <location>
        <begin position="47"/>
        <end position="89"/>
    </location>
</feature>
<evidence type="ECO:0000313" key="3">
    <source>
        <dbReference type="EMBL" id="GGO86054.1"/>
    </source>
</evidence>
<dbReference type="Gene3D" id="1.10.3300.10">
    <property type="entry name" value="Jann2411-like domain"/>
    <property type="match status" value="1"/>
</dbReference>
<keyword evidence="4" id="KW-1185">Reference proteome</keyword>
<dbReference type="InterPro" id="IPR023286">
    <property type="entry name" value="ABATE_dom_sf"/>
</dbReference>
<dbReference type="EMBL" id="BMMS01000008">
    <property type="protein sequence ID" value="GGO86054.1"/>
    <property type="molecule type" value="Genomic_DNA"/>
</dbReference>
<dbReference type="Proteomes" id="UP000641932">
    <property type="component" value="Unassembled WGS sequence"/>
</dbReference>
<proteinExistence type="predicted"/>
<name>A0A917ZMM7_9ACTN</name>
<protein>
    <recommendedName>
        <fullName evidence="2">Zinc finger CGNR domain-containing protein</fullName>
    </recommendedName>
</protein>
<reference evidence="3" key="1">
    <citation type="journal article" date="2014" name="Int. J. Syst. Evol. Microbiol.">
        <title>Complete genome sequence of Corynebacterium casei LMG S-19264T (=DSM 44701T), isolated from a smear-ripened cheese.</title>
        <authorList>
            <consortium name="US DOE Joint Genome Institute (JGI-PGF)"/>
            <person name="Walter F."/>
            <person name="Albersmeier A."/>
            <person name="Kalinowski J."/>
            <person name="Ruckert C."/>
        </authorList>
    </citation>
    <scope>NUCLEOTIDE SEQUENCE</scope>
    <source>
        <strain evidence="3">CGMCC 4.7201</strain>
    </source>
</reference>
<dbReference type="AlphaFoldDB" id="A0A917ZMM7"/>
<dbReference type="Pfam" id="PF11706">
    <property type="entry name" value="zf-CGNR"/>
    <property type="match status" value="1"/>
</dbReference>
<gene>
    <name evidence="3" type="ORF">GCM10012280_21260</name>
</gene>
<dbReference type="PANTHER" id="PTHR35525">
    <property type="entry name" value="BLL6575 PROTEIN"/>
    <property type="match status" value="1"/>
</dbReference>
<evidence type="ECO:0000256" key="1">
    <source>
        <dbReference type="SAM" id="MobiDB-lite"/>
    </source>
</evidence>
<dbReference type="InterPro" id="IPR010852">
    <property type="entry name" value="ABATE"/>
</dbReference>
<evidence type="ECO:0000259" key="2">
    <source>
        <dbReference type="Pfam" id="PF11706"/>
    </source>
</evidence>
<dbReference type="SUPFAM" id="SSF160904">
    <property type="entry name" value="Jann2411-like"/>
    <property type="match status" value="1"/>
</dbReference>
<evidence type="ECO:0000313" key="4">
    <source>
        <dbReference type="Proteomes" id="UP000641932"/>
    </source>
</evidence>
<comment type="caution">
    <text evidence="3">The sequence shown here is derived from an EMBL/GenBank/DDBJ whole genome shotgun (WGS) entry which is preliminary data.</text>
</comment>
<dbReference type="PANTHER" id="PTHR35525:SF3">
    <property type="entry name" value="BLL6575 PROTEIN"/>
    <property type="match status" value="1"/>
</dbReference>
<accession>A0A917ZMM7</accession>
<reference evidence="3" key="2">
    <citation type="submission" date="2020-09" db="EMBL/GenBank/DDBJ databases">
        <authorList>
            <person name="Sun Q."/>
            <person name="Zhou Y."/>
        </authorList>
    </citation>
    <scope>NUCLEOTIDE SEQUENCE</scope>
    <source>
        <strain evidence="3">CGMCC 4.7201</strain>
    </source>
</reference>
<dbReference type="InterPro" id="IPR021005">
    <property type="entry name" value="Znf_CGNR"/>
</dbReference>
<organism evidence="3 4">
    <name type="scientific">Wenjunlia tyrosinilytica</name>
    <dbReference type="NCBI Taxonomy" id="1544741"/>
    <lineage>
        <taxon>Bacteria</taxon>
        <taxon>Bacillati</taxon>
        <taxon>Actinomycetota</taxon>
        <taxon>Actinomycetes</taxon>
        <taxon>Kitasatosporales</taxon>
        <taxon>Streptomycetaceae</taxon>
        <taxon>Wenjunlia</taxon>
    </lineage>
</organism>